<comment type="caution">
    <text evidence="1">The sequence shown here is derived from an EMBL/GenBank/DDBJ whole genome shotgun (WGS) entry which is preliminary data.</text>
</comment>
<accession>A0A4S4G240</accession>
<dbReference type="GO" id="GO:0006355">
    <property type="term" value="P:regulation of DNA-templated transcription"/>
    <property type="evidence" value="ECO:0007669"/>
    <property type="project" value="InterPro"/>
</dbReference>
<name>A0A4S4G240_9ACTN</name>
<dbReference type="RefSeq" id="WP_016310386.1">
    <property type="nucleotide sequence ID" value="NZ_CAPIAG010000007.1"/>
</dbReference>
<gene>
    <name evidence="1" type="ORF">E5986_07190</name>
</gene>
<proteinExistence type="predicted"/>
<protein>
    <recommendedName>
        <fullName evidence="3">RelB/DinJ family addiction module antitoxin</fullName>
    </recommendedName>
</protein>
<dbReference type="Pfam" id="PF04221">
    <property type="entry name" value="RelB"/>
    <property type="match status" value="1"/>
</dbReference>
<sequence>MDNTLVSARVPRAKKDAGVGVLASLGATTSDLINCAFDYVLSHRELPTALAPSRQSQADFARFVEESTLPIPWGEDAPEGDYRALIRDRRLADYESLA</sequence>
<dbReference type="AlphaFoldDB" id="A0A4S4G240"/>
<reference evidence="1 2" key="1">
    <citation type="submission" date="2019-04" db="EMBL/GenBank/DDBJ databases">
        <title>Microbes associate with the intestines of laboratory mice.</title>
        <authorList>
            <person name="Navarre W."/>
            <person name="Wong E."/>
            <person name="Huang K.C."/>
            <person name="Tropini C."/>
            <person name="Ng K."/>
            <person name="Yu B."/>
        </authorList>
    </citation>
    <scope>NUCLEOTIDE SEQUENCE [LARGE SCALE GENOMIC DNA]</scope>
    <source>
        <strain evidence="1 2">NM80_B27</strain>
    </source>
</reference>
<evidence type="ECO:0000313" key="1">
    <source>
        <dbReference type="EMBL" id="THG37024.1"/>
    </source>
</evidence>
<dbReference type="GeneID" id="300395342"/>
<organism evidence="1 2">
    <name type="scientific">Adlercreutzia caecimuris</name>
    <dbReference type="NCBI Taxonomy" id="671266"/>
    <lineage>
        <taxon>Bacteria</taxon>
        <taxon>Bacillati</taxon>
        <taxon>Actinomycetota</taxon>
        <taxon>Coriobacteriia</taxon>
        <taxon>Eggerthellales</taxon>
        <taxon>Eggerthellaceae</taxon>
        <taxon>Adlercreutzia</taxon>
    </lineage>
</organism>
<dbReference type="Gene3D" id="1.10.1220.10">
    <property type="entry name" value="Met repressor-like"/>
    <property type="match status" value="1"/>
</dbReference>
<dbReference type="EMBL" id="SSTJ01000008">
    <property type="protein sequence ID" value="THG37024.1"/>
    <property type="molecule type" value="Genomic_DNA"/>
</dbReference>
<dbReference type="InterPro" id="IPR007337">
    <property type="entry name" value="RelB/DinJ"/>
</dbReference>
<evidence type="ECO:0000313" key="2">
    <source>
        <dbReference type="Proteomes" id="UP000308978"/>
    </source>
</evidence>
<dbReference type="Proteomes" id="UP000308978">
    <property type="component" value="Unassembled WGS sequence"/>
</dbReference>
<dbReference type="InterPro" id="IPR013321">
    <property type="entry name" value="Arc_rbn_hlx_hlx"/>
</dbReference>
<evidence type="ECO:0008006" key="3">
    <source>
        <dbReference type="Google" id="ProtNLM"/>
    </source>
</evidence>